<feature type="transmembrane region" description="Helical" evidence="1">
    <location>
        <begin position="47"/>
        <end position="71"/>
    </location>
</feature>
<sequence>MSKKPSVYLLLLTIIYCWVIFFLIGSVVLLIVNFWEGGCFYFSEKQFKAAIALSGIAGGGAGLRSWIFAWIDERKARKSPPSAPKA</sequence>
<dbReference type="RefSeq" id="WP_000038919.1">
    <property type="nucleotide sequence ID" value="NZ_KM085450.1"/>
</dbReference>
<feature type="transmembrane region" description="Helical" evidence="1">
    <location>
        <begin position="7"/>
        <end position="35"/>
    </location>
</feature>
<keyword evidence="1" id="KW-1133">Transmembrane helix</keyword>
<keyword evidence="1" id="KW-0812">Transmembrane</keyword>
<dbReference type="AlphaFoldDB" id="A0A0F6YT06"/>
<geneLocation type="plasmid" evidence="2">
    <name>pO104_H21</name>
</geneLocation>
<protein>
    <submittedName>
        <fullName evidence="2">Uncharacterized protein</fullName>
    </submittedName>
</protein>
<evidence type="ECO:0000313" key="2">
    <source>
        <dbReference type="EMBL" id="AKF17067.1"/>
    </source>
</evidence>
<keyword evidence="1" id="KW-0472">Membrane</keyword>
<dbReference type="EMBL" id="KM085450">
    <property type="protein sequence ID" value="AKF17067.1"/>
    <property type="molecule type" value="Genomic_DNA"/>
</dbReference>
<organism evidence="2">
    <name type="scientific">Escherichia coli O104:H21</name>
    <dbReference type="NCBI Taxonomy" id="1335302"/>
    <lineage>
        <taxon>Bacteria</taxon>
        <taxon>Pseudomonadati</taxon>
        <taxon>Pseudomonadota</taxon>
        <taxon>Gammaproteobacteria</taxon>
        <taxon>Enterobacterales</taxon>
        <taxon>Enterobacteriaceae</taxon>
        <taxon>Escherichia</taxon>
    </lineage>
</organism>
<accession>A0A0F6YT06</accession>
<reference evidence="2" key="1">
    <citation type="journal article" date="2015" name="BMC Microbiol.">
        <title>Genome sequencing and comparative genomics provides insights on the evolutionary dynamics and pathogenic potential of different H-serotypes of Shiga toxin-producing Escherichia coli O104.</title>
        <authorList>
            <person name="Yan X."/>
            <person name="Fratamico P.M."/>
            <person name="Bono J.L."/>
            <person name="Baranzoni G.M."/>
            <person name="Chen C.Y."/>
        </authorList>
    </citation>
    <scope>NUCLEOTIDE SEQUENCE</scope>
    <source>
        <strain evidence="2">94-3024</strain>
        <plasmid evidence="2">pO104_H21</plasmid>
    </source>
</reference>
<keyword evidence="2" id="KW-0614">Plasmid</keyword>
<evidence type="ECO:0000256" key="1">
    <source>
        <dbReference type="SAM" id="Phobius"/>
    </source>
</evidence>
<name>A0A0F6YT06_ECOLX</name>
<proteinExistence type="predicted"/>